<evidence type="ECO:0000256" key="1">
    <source>
        <dbReference type="ARBA" id="ARBA00011595"/>
    </source>
</evidence>
<dbReference type="PANTHER" id="PTHR32154:SF0">
    <property type="entry name" value="PYRUVATE-FLAVODOXIN OXIDOREDUCTASE-RELATED"/>
    <property type="match status" value="1"/>
</dbReference>
<feature type="domain" description="Pyruvate:ferredoxin oxidoreductase core" evidence="7">
    <location>
        <begin position="261"/>
        <end position="364"/>
    </location>
</feature>
<dbReference type="SUPFAM" id="SSF52922">
    <property type="entry name" value="TK C-terminal domain-like"/>
    <property type="match status" value="1"/>
</dbReference>
<evidence type="ECO:0000256" key="5">
    <source>
        <dbReference type="ARBA" id="ARBA00048893"/>
    </source>
</evidence>
<feature type="domain" description="Pyruvate flavodoxin/ferredoxin oxidoreductase pyrimidine binding" evidence="6">
    <location>
        <begin position="15"/>
        <end position="236"/>
    </location>
</feature>
<dbReference type="KEGG" id="thf:MA03_06860"/>
<dbReference type="PANTHER" id="PTHR32154">
    <property type="entry name" value="PYRUVATE-FLAVODOXIN OXIDOREDUCTASE-RELATED"/>
    <property type="match status" value="1"/>
</dbReference>
<evidence type="ECO:0000256" key="2">
    <source>
        <dbReference type="ARBA" id="ARBA00011631"/>
    </source>
</evidence>
<keyword evidence="9" id="KW-1185">Reference proteome</keyword>
<dbReference type="Gene3D" id="3.40.50.970">
    <property type="match status" value="1"/>
</dbReference>
<dbReference type="STRING" id="1550241.MA03_06860"/>
<dbReference type="GO" id="GO:0006979">
    <property type="term" value="P:response to oxidative stress"/>
    <property type="evidence" value="ECO:0007669"/>
    <property type="project" value="TreeGrafter"/>
</dbReference>
<comment type="subunit">
    <text evidence="1">Heterotetramer of one alpha, one beta, one delta and one gamma chain.</text>
</comment>
<dbReference type="Pfam" id="PF17147">
    <property type="entry name" value="PFOR_II"/>
    <property type="match status" value="1"/>
</dbReference>
<proteinExistence type="predicted"/>
<dbReference type="RefSeq" id="WP_052884543.1">
    <property type="nucleotide sequence ID" value="NZ_CP009961.1"/>
</dbReference>
<evidence type="ECO:0000313" key="8">
    <source>
        <dbReference type="EMBL" id="AKG39016.1"/>
    </source>
</evidence>
<dbReference type="AlphaFoldDB" id="A0A0F7CL94"/>
<comment type="catalytic activity">
    <reaction evidence="5">
        <text>a 2-oxocarboxylate + 2 oxidized [2Fe-2S]-[ferredoxin] + CoA = an acyl-CoA + 2 reduced [2Fe-2S]-[ferredoxin] + CO2 + H(+)</text>
        <dbReference type="Rhea" id="RHEA:42316"/>
        <dbReference type="Rhea" id="RHEA-COMP:10000"/>
        <dbReference type="Rhea" id="RHEA-COMP:10001"/>
        <dbReference type="ChEBI" id="CHEBI:15378"/>
        <dbReference type="ChEBI" id="CHEBI:16526"/>
        <dbReference type="ChEBI" id="CHEBI:33737"/>
        <dbReference type="ChEBI" id="CHEBI:33738"/>
        <dbReference type="ChEBI" id="CHEBI:35179"/>
        <dbReference type="ChEBI" id="CHEBI:57287"/>
        <dbReference type="ChEBI" id="CHEBI:58342"/>
        <dbReference type="EC" id="1.2.7.11"/>
    </reaction>
</comment>
<sequence length="383" mass="42123">MSRLLLTGNYAAAYAVRDAEPDVISAYPITPQTPVIEKIADFIDGGELNAKFVRVESEHSAMAALIGAAGVGARTYTATSSQGLFYMYEVIWWASGARLPIVMGVVMRALGPPWSIWSEHTDFYALRDSGWNMLVASSAQEVYDFTLLSYRVAEDTSVLLPTVVGWDAFEVSHTYEPVELVEKSKVKGFLPAKGSWKPPLDAQDPASLGNLAYPEEYIRIRHEMRKASERALGVIEAALKHFSIVSGRQYSFFECRHCEDADTIFVVQGSIYGEVLKAVEELRSEGVKTGVMKLWLYRPFPYKAVSRALEGAKRVIVLARSSVFGSFSPLGADVSSAINLSGGDQKVFDVVLGVGGVDVKSSDIVSIYRMVASGGERTFWWVR</sequence>
<dbReference type="CDD" id="cd07034">
    <property type="entry name" value="TPP_PYR_PFOR_IOR-alpha_like"/>
    <property type="match status" value="1"/>
</dbReference>
<dbReference type="GeneID" id="25401937"/>
<evidence type="ECO:0000313" key="9">
    <source>
        <dbReference type="Proteomes" id="UP000067434"/>
    </source>
</evidence>
<dbReference type="InterPro" id="IPR033412">
    <property type="entry name" value="PFOR_II"/>
</dbReference>
<dbReference type="PATRIC" id="fig|1550241.5.peg.1423"/>
<keyword evidence="4" id="KW-0560">Oxidoreductase</keyword>
<organism evidence="8 9">
    <name type="scientific">Infirmifilum uzonense</name>
    <dbReference type="NCBI Taxonomy" id="1550241"/>
    <lineage>
        <taxon>Archaea</taxon>
        <taxon>Thermoproteota</taxon>
        <taxon>Thermoprotei</taxon>
        <taxon>Thermofilales</taxon>
        <taxon>Thermofilaceae</taxon>
        <taxon>Infirmifilum</taxon>
    </lineage>
</organism>
<dbReference type="InterPro" id="IPR050722">
    <property type="entry name" value="Pyruvate:ferred/Flavod_OxRd"/>
</dbReference>
<protein>
    <recommendedName>
        <fullName evidence="3">2-oxoacid oxidoreductase (ferredoxin)</fullName>
        <ecNumber evidence="3">1.2.7.11</ecNumber>
    </recommendedName>
</protein>
<comment type="subunit">
    <text evidence="2">Heterodimer composed of an alpha and a beta subunit.</text>
</comment>
<dbReference type="InterPro" id="IPR029061">
    <property type="entry name" value="THDP-binding"/>
</dbReference>
<dbReference type="SUPFAM" id="SSF52518">
    <property type="entry name" value="Thiamin diphosphate-binding fold (THDP-binding)"/>
    <property type="match status" value="1"/>
</dbReference>
<evidence type="ECO:0000256" key="3">
    <source>
        <dbReference type="ARBA" id="ARBA00012691"/>
    </source>
</evidence>
<dbReference type="EC" id="1.2.7.11" evidence="3"/>
<evidence type="ECO:0000259" key="6">
    <source>
        <dbReference type="Pfam" id="PF01855"/>
    </source>
</evidence>
<dbReference type="FunFam" id="3.40.50.970:FF:000012">
    <property type="entry name" value="Pyruvate:ferredoxin (Flavodoxin) oxidoreductase"/>
    <property type="match status" value="1"/>
</dbReference>
<dbReference type="GO" id="GO:0018491">
    <property type="term" value="F:2-oxobutyrate synthase activity"/>
    <property type="evidence" value="ECO:0007669"/>
    <property type="project" value="UniProtKB-ARBA"/>
</dbReference>
<reference evidence="8 9" key="1">
    <citation type="journal article" date="2015" name="Stand. Genomic Sci.">
        <title>Complete genome sequence of and proposal of Thermofilum uzonense sp. nov. a novel hyperthermophilic crenarchaeon and emended description of the genus Thermofilum.</title>
        <authorList>
            <person name="Toshchakov S.V."/>
            <person name="Korzhenkov A.A."/>
            <person name="Samarov N.I."/>
            <person name="Mazunin I.O."/>
            <person name="Mozhey O.I."/>
            <person name="Shmyr I.S."/>
            <person name="Derbikova K.S."/>
            <person name="Taranov E.A."/>
            <person name="Dominova I.N."/>
            <person name="Bonch-Osmolovskaya E.A."/>
            <person name="Patrushev M.V."/>
            <person name="Podosokorskaya O.A."/>
            <person name="Kublanov I.V."/>
        </authorList>
    </citation>
    <scope>NUCLEOTIDE SEQUENCE [LARGE SCALE GENOMIC DNA]</scope>
    <source>
        <strain evidence="8 9">1807-2</strain>
    </source>
</reference>
<dbReference type="InterPro" id="IPR009014">
    <property type="entry name" value="Transketo_C/PFOR_II"/>
</dbReference>
<dbReference type="HOGENOM" id="CLU_002569_5_0_2"/>
<evidence type="ECO:0000259" key="7">
    <source>
        <dbReference type="Pfam" id="PF17147"/>
    </source>
</evidence>
<dbReference type="InterPro" id="IPR002880">
    <property type="entry name" value="Pyrv_Fd/Flavodoxin_OxRdtase_N"/>
</dbReference>
<name>A0A0F7CL94_9CREN</name>
<accession>A0A0F7CL94</accession>
<evidence type="ECO:0000256" key="4">
    <source>
        <dbReference type="ARBA" id="ARBA00023002"/>
    </source>
</evidence>
<dbReference type="Proteomes" id="UP000067434">
    <property type="component" value="Chromosome"/>
</dbReference>
<dbReference type="Gene3D" id="3.40.50.920">
    <property type="match status" value="1"/>
</dbReference>
<dbReference type="EMBL" id="CP009961">
    <property type="protein sequence ID" value="AKG39016.1"/>
    <property type="molecule type" value="Genomic_DNA"/>
</dbReference>
<dbReference type="Pfam" id="PF01855">
    <property type="entry name" value="POR_N"/>
    <property type="match status" value="1"/>
</dbReference>
<dbReference type="OrthoDB" id="372068at2157"/>
<dbReference type="GO" id="GO:0019164">
    <property type="term" value="F:pyruvate synthase activity"/>
    <property type="evidence" value="ECO:0007669"/>
    <property type="project" value="UniProtKB-ARBA"/>
</dbReference>
<gene>
    <name evidence="8" type="ORF">MA03_06860</name>
</gene>